<keyword evidence="5" id="KW-0255">Endonuclease</keyword>
<dbReference type="InterPro" id="IPR036875">
    <property type="entry name" value="Znf_CCHC_sf"/>
</dbReference>
<dbReference type="Pfam" id="PF17921">
    <property type="entry name" value="Integrase_H2C2"/>
    <property type="match status" value="1"/>
</dbReference>
<sequence length="1452" mass="163225">MPPRKVRNRQDSDSSNRSGDENQDTMPSPSPVLMSEDQLSTLLAALSKSQAEANRQLIESLLTSHGLGSGSTSATATASPSPSVSTSTSTSNLSKCMARFDGTSRDPEAVEAFIDSVEIYKECASVPDDIALRGLPMLMQGEAAIWWRGVRKEVSSWPDALKRLRAMYGVPRPAYKVFRDVFSAEQGDELADSFIVKVRAMLSRLPYQLPEETRIDMIYGLLHKRIRKRIPRDTIMTIESLIDKSRSVEESLIESTPGANKNTSITPQSYKASSIVSDEQAAKHAPTCRDTSRVAVRDSRAPVAARNTPLLSSSSPRVLKKSDSDNSDKKLFCVYCKSRGHIRDTCIKINNKTVSCYGCGEKGFVKSNCPKCKNVVNQPKGFYSINCEHKYKFSLYCKNKQSLSRPVLDISIQGQNGTALLDTAAKRSIAGYTLYALLKRLGMNFRTENMSVKLADGTVRNTEVLLTSVNVELCSLIVPIEFIIFPDALCNETLLGIDFITKAQLVVDFSNMTWFTAKSPQDIHPLSCEIPREPISCASINLLRDDEGKNLSESERMRLADVLCEYADIFEEVGEPTPFAEHRIDTGDHPPIAVPPYRLTPAKKEVMRAELDQMLAADIIEECESAWSAPCVLVPKSNGTYRFCVDYRKLNAVTKTDSYPMPRIDELLQFTNKGCVMTSLDLRNGYWQVMTLDRDKTAFVTPFGTYRFKRMPFGLKNAPATFQRLIDRFRAGASLQDVTILAYLDDLLVISDSFDKHLLDLRAVFDRLRVFKLRANRDKCSFAREQVKYLGHVISPEGISPDDDKVRAVLDMKEPNNLQQLRTFLQTCSWFRKFIPDFARVSEPLTRLTRKSQTWIWGSDQAGSFKSLKELLTTAPILIQPDYSKPFILRTDASNFALGACLLQGESPPDERPIEYASRLLTPAERNYSTTEREALAVVWAVERFRGYIDGHQVCVRSDHQPLKWLFSVKSPSGRLVRWALKLQAYNLQIEYTPGKANVIADTLSRPVIGSDASSDCEVCPVSVDVPHWDATTTRDAQMSDPEVSKIITDLEGTDELSISRWSERGYFLTQGVLYRYSEDSESEEPQLVIPASLRSKVMFECHDSPTAAHGGIQRTIHRISQRFYFPGLRRYVTEYLKTCIECQRYKASNLKPAGLLQTPVPAQRFEIIAVDLFGPLPKGPQGERWILIVEDLASKWVELFALTEATAEVCAKTLVDEVFMRYGLPRRMISDNGVQFVADVMQKAMFVLGVKQNLIPLYHPESNPVERKNRDLKAHLAILVEGRHQQWPEVLSFIRFAFNSSVCSSTAHTPAYLTFGRELRSPLCAQTDLRVVVESENFVPQITPYLLKLADTISDTKEHIEHHQDLHKKHADVRRIDAPQFEEGDLVLMKTHVLSNAGKGITSKFTPKRDGPYVISKKVSPTSYLLAYEPSGEVFGKYHVSAIISLPRKGR</sequence>
<evidence type="ECO:0000256" key="3">
    <source>
        <dbReference type="ARBA" id="ARBA00022695"/>
    </source>
</evidence>
<keyword evidence="4" id="KW-0540">Nuclease</keyword>
<dbReference type="Proteomes" id="UP001153954">
    <property type="component" value="Unassembled WGS sequence"/>
</dbReference>
<dbReference type="PANTHER" id="PTHR37984:SF5">
    <property type="entry name" value="PROTEIN NYNRIN-LIKE"/>
    <property type="match status" value="1"/>
</dbReference>
<dbReference type="InterPro" id="IPR043128">
    <property type="entry name" value="Rev_trsase/Diguanyl_cyclase"/>
</dbReference>
<dbReference type="Gene3D" id="3.10.10.10">
    <property type="entry name" value="HIV Type 1 Reverse Transcriptase, subunit A, domain 1"/>
    <property type="match status" value="1"/>
</dbReference>
<dbReference type="Gene3D" id="1.10.340.70">
    <property type="match status" value="1"/>
</dbReference>
<dbReference type="InterPro" id="IPR043502">
    <property type="entry name" value="DNA/RNA_pol_sf"/>
</dbReference>
<dbReference type="SUPFAM" id="SSF53098">
    <property type="entry name" value="Ribonuclease H-like"/>
    <property type="match status" value="1"/>
</dbReference>
<evidence type="ECO:0000256" key="1">
    <source>
        <dbReference type="ARBA" id="ARBA00012493"/>
    </source>
</evidence>
<dbReference type="InterPro" id="IPR041588">
    <property type="entry name" value="Integrase_H2C2"/>
</dbReference>
<name>A0AAU9UEV8_EUPED</name>
<dbReference type="InterPro" id="IPR001584">
    <property type="entry name" value="Integrase_cat-core"/>
</dbReference>
<keyword evidence="2" id="KW-0808">Transferase</keyword>
<feature type="region of interest" description="Disordered" evidence="8">
    <location>
        <begin position="296"/>
        <end position="324"/>
    </location>
</feature>
<dbReference type="InterPro" id="IPR021109">
    <property type="entry name" value="Peptidase_aspartic_dom_sf"/>
</dbReference>
<dbReference type="GO" id="GO:0004519">
    <property type="term" value="F:endonuclease activity"/>
    <property type="evidence" value="ECO:0007669"/>
    <property type="project" value="UniProtKB-KW"/>
</dbReference>
<dbReference type="InterPro" id="IPR012337">
    <property type="entry name" value="RNaseH-like_sf"/>
</dbReference>
<dbReference type="GO" id="GO:0016787">
    <property type="term" value="F:hydrolase activity"/>
    <property type="evidence" value="ECO:0007669"/>
    <property type="project" value="UniProtKB-KW"/>
</dbReference>
<feature type="region of interest" description="Disordered" evidence="8">
    <location>
        <begin position="1"/>
        <end position="36"/>
    </location>
</feature>
<keyword evidence="11" id="KW-1185">Reference proteome</keyword>
<gene>
    <name evidence="10" type="ORF">EEDITHA_LOCUS13264</name>
</gene>
<evidence type="ECO:0000256" key="5">
    <source>
        <dbReference type="ARBA" id="ARBA00022759"/>
    </source>
</evidence>
<evidence type="ECO:0000313" key="11">
    <source>
        <dbReference type="Proteomes" id="UP001153954"/>
    </source>
</evidence>
<evidence type="ECO:0000256" key="2">
    <source>
        <dbReference type="ARBA" id="ARBA00022679"/>
    </source>
</evidence>
<feature type="compositionally biased region" description="Basic and acidic residues" evidence="8">
    <location>
        <begin position="8"/>
        <end position="20"/>
    </location>
</feature>
<evidence type="ECO:0000256" key="8">
    <source>
        <dbReference type="SAM" id="MobiDB-lite"/>
    </source>
</evidence>
<dbReference type="InterPro" id="IPR000477">
    <property type="entry name" value="RT_dom"/>
</dbReference>
<dbReference type="CDD" id="cd01647">
    <property type="entry name" value="RT_LTR"/>
    <property type="match status" value="1"/>
</dbReference>
<evidence type="ECO:0000256" key="6">
    <source>
        <dbReference type="ARBA" id="ARBA00022801"/>
    </source>
</evidence>
<dbReference type="Gene3D" id="3.10.20.370">
    <property type="match status" value="1"/>
</dbReference>
<keyword evidence="6" id="KW-0378">Hydrolase</keyword>
<dbReference type="FunFam" id="1.10.340.70:FF:000001">
    <property type="entry name" value="Retrovirus-related Pol polyprotein from transposon gypsy-like Protein"/>
    <property type="match status" value="1"/>
</dbReference>
<dbReference type="Pfam" id="PF13975">
    <property type="entry name" value="gag-asp_proteas"/>
    <property type="match status" value="1"/>
</dbReference>
<dbReference type="SMART" id="SM00343">
    <property type="entry name" value="ZnF_C2HC"/>
    <property type="match status" value="2"/>
</dbReference>
<feature type="compositionally biased region" description="Low complexity" evidence="8">
    <location>
        <begin position="68"/>
        <end position="91"/>
    </location>
</feature>
<evidence type="ECO:0000256" key="4">
    <source>
        <dbReference type="ARBA" id="ARBA00022722"/>
    </source>
</evidence>
<protein>
    <recommendedName>
        <fullName evidence="1">RNA-directed DNA polymerase</fullName>
        <ecNumber evidence="1">2.7.7.49</ecNumber>
    </recommendedName>
</protein>
<dbReference type="InterPro" id="IPR001878">
    <property type="entry name" value="Znf_CCHC"/>
</dbReference>
<dbReference type="FunFam" id="3.30.70.270:FF:000020">
    <property type="entry name" value="Transposon Tf2-6 polyprotein-like Protein"/>
    <property type="match status" value="1"/>
</dbReference>
<feature type="region of interest" description="Disordered" evidence="8">
    <location>
        <begin position="68"/>
        <end position="92"/>
    </location>
</feature>
<accession>A0AAU9UEV8</accession>
<dbReference type="Pfam" id="PF17917">
    <property type="entry name" value="RT_RNaseH"/>
    <property type="match status" value="1"/>
</dbReference>
<organism evidence="10 11">
    <name type="scientific">Euphydryas editha</name>
    <name type="common">Edith's checkerspot</name>
    <dbReference type="NCBI Taxonomy" id="104508"/>
    <lineage>
        <taxon>Eukaryota</taxon>
        <taxon>Metazoa</taxon>
        <taxon>Ecdysozoa</taxon>
        <taxon>Arthropoda</taxon>
        <taxon>Hexapoda</taxon>
        <taxon>Insecta</taxon>
        <taxon>Pterygota</taxon>
        <taxon>Neoptera</taxon>
        <taxon>Endopterygota</taxon>
        <taxon>Lepidoptera</taxon>
        <taxon>Glossata</taxon>
        <taxon>Ditrysia</taxon>
        <taxon>Papilionoidea</taxon>
        <taxon>Nymphalidae</taxon>
        <taxon>Nymphalinae</taxon>
        <taxon>Euphydryas</taxon>
    </lineage>
</organism>
<dbReference type="GO" id="GO:0003676">
    <property type="term" value="F:nucleic acid binding"/>
    <property type="evidence" value="ECO:0007669"/>
    <property type="project" value="InterPro"/>
</dbReference>
<dbReference type="PROSITE" id="PS50994">
    <property type="entry name" value="INTEGRASE"/>
    <property type="match status" value="1"/>
</dbReference>
<evidence type="ECO:0000259" key="9">
    <source>
        <dbReference type="PROSITE" id="PS50994"/>
    </source>
</evidence>
<reference evidence="10" key="1">
    <citation type="submission" date="2022-03" db="EMBL/GenBank/DDBJ databases">
        <authorList>
            <person name="Tunstrom K."/>
        </authorList>
    </citation>
    <scope>NUCLEOTIDE SEQUENCE</scope>
</reference>
<dbReference type="InterPro" id="IPR036397">
    <property type="entry name" value="RNaseH_sf"/>
</dbReference>
<dbReference type="FunFam" id="3.10.20.370:FF:000001">
    <property type="entry name" value="Retrovirus-related Pol polyprotein from transposon 17.6-like protein"/>
    <property type="match status" value="1"/>
</dbReference>
<dbReference type="InterPro" id="IPR041373">
    <property type="entry name" value="RT_RNaseH"/>
</dbReference>
<dbReference type="PANTHER" id="PTHR37984">
    <property type="entry name" value="PROTEIN CBG26694"/>
    <property type="match status" value="1"/>
</dbReference>
<keyword evidence="7" id="KW-0695">RNA-directed DNA polymerase</keyword>
<dbReference type="Gene3D" id="2.40.70.10">
    <property type="entry name" value="Acid Proteases"/>
    <property type="match status" value="1"/>
</dbReference>
<dbReference type="Gene3D" id="3.30.420.10">
    <property type="entry name" value="Ribonuclease H-like superfamily/Ribonuclease H"/>
    <property type="match status" value="1"/>
</dbReference>
<dbReference type="CDD" id="cd09274">
    <property type="entry name" value="RNase_HI_RT_Ty3"/>
    <property type="match status" value="1"/>
</dbReference>
<dbReference type="GO" id="GO:0008270">
    <property type="term" value="F:zinc ion binding"/>
    <property type="evidence" value="ECO:0007669"/>
    <property type="project" value="InterPro"/>
</dbReference>
<dbReference type="SUPFAM" id="SSF56672">
    <property type="entry name" value="DNA/RNA polymerases"/>
    <property type="match status" value="1"/>
</dbReference>
<evidence type="ECO:0000313" key="10">
    <source>
        <dbReference type="EMBL" id="CAH2098116.1"/>
    </source>
</evidence>
<keyword evidence="3" id="KW-0548">Nucleotidyltransferase</keyword>
<dbReference type="EC" id="2.7.7.49" evidence="1"/>
<comment type="caution">
    <text evidence="10">The sequence shown here is derived from an EMBL/GenBank/DDBJ whole genome shotgun (WGS) entry which is preliminary data.</text>
</comment>
<evidence type="ECO:0000256" key="7">
    <source>
        <dbReference type="ARBA" id="ARBA00022918"/>
    </source>
</evidence>
<dbReference type="GO" id="GO:0042575">
    <property type="term" value="C:DNA polymerase complex"/>
    <property type="evidence" value="ECO:0007669"/>
    <property type="project" value="UniProtKB-ARBA"/>
</dbReference>
<dbReference type="EMBL" id="CAKOGL010000019">
    <property type="protein sequence ID" value="CAH2098116.1"/>
    <property type="molecule type" value="Genomic_DNA"/>
</dbReference>
<dbReference type="Gene3D" id="4.10.60.10">
    <property type="entry name" value="Zinc finger, CCHC-type"/>
    <property type="match status" value="1"/>
</dbReference>
<dbReference type="SUPFAM" id="SSF57756">
    <property type="entry name" value="Retrovirus zinc finger-like domains"/>
    <property type="match status" value="1"/>
</dbReference>
<dbReference type="Pfam" id="PF00078">
    <property type="entry name" value="RVT_1"/>
    <property type="match status" value="1"/>
</dbReference>
<feature type="domain" description="Integrase catalytic" evidence="9">
    <location>
        <begin position="1158"/>
        <end position="1319"/>
    </location>
</feature>
<dbReference type="Gene3D" id="3.30.70.270">
    <property type="match status" value="2"/>
</dbReference>
<proteinExistence type="predicted"/>
<dbReference type="GO" id="GO:0003964">
    <property type="term" value="F:RNA-directed DNA polymerase activity"/>
    <property type="evidence" value="ECO:0007669"/>
    <property type="project" value="UniProtKB-KW"/>
</dbReference>
<dbReference type="InterPro" id="IPR050951">
    <property type="entry name" value="Retrovirus_Pol_polyprotein"/>
</dbReference>
<dbReference type="SUPFAM" id="SSF50630">
    <property type="entry name" value="Acid proteases"/>
    <property type="match status" value="1"/>
</dbReference>
<dbReference type="GO" id="GO:0015074">
    <property type="term" value="P:DNA integration"/>
    <property type="evidence" value="ECO:0007669"/>
    <property type="project" value="InterPro"/>
</dbReference>